<evidence type="ECO:0000313" key="5">
    <source>
        <dbReference type="EMBL" id="NOK11538.1"/>
    </source>
</evidence>
<dbReference type="Pfam" id="PF00440">
    <property type="entry name" value="TetR_N"/>
    <property type="match status" value="1"/>
</dbReference>
<dbReference type="Proteomes" id="UP000528460">
    <property type="component" value="Unassembled WGS sequence"/>
</dbReference>
<reference evidence="5 6" key="1">
    <citation type="submission" date="2020-05" db="EMBL/GenBank/DDBJ databases">
        <authorList>
            <person name="Whitworth D."/>
        </authorList>
    </citation>
    <scope>NUCLEOTIDE SEQUENCE [LARGE SCALE GENOMIC DNA]</scope>
    <source>
        <strain evidence="5 6">CA046A</strain>
    </source>
</reference>
<evidence type="ECO:0000256" key="3">
    <source>
        <dbReference type="SAM" id="MobiDB-lite"/>
    </source>
</evidence>
<sequence length="259" mass="28228">MGQQKTAPESGTRESERRRTILRAAIDVFARKGYHGCRIADVAKEAGVAYGLVYHYFKNKDELLETVFETGWSGFIARARAVAESEGPLVDKVRRIADVAFEAYRVDPRAVKVLILEIARSPAGARINRQTAFVDVIRLSAQMFTHAKEAGELRPDVDPLLASALLFGSIEMGLTAFVVGLADARDTAMLERAKAQIADSFLHGVLLGGASPKDEPAKHHEPSKHEAVKHEPAKHEPAPDAAPPKREKAAPKARAPKRG</sequence>
<dbReference type="EMBL" id="JABFJW010000165">
    <property type="protein sequence ID" value="NOK11538.1"/>
    <property type="molecule type" value="Genomic_DNA"/>
</dbReference>
<dbReference type="InterPro" id="IPR009057">
    <property type="entry name" value="Homeodomain-like_sf"/>
</dbReference>
<feature type="DNA-binding region" description="H-T-H motif" evidence="2">
    <location>
        <begin position="38"/>
        <end position="57"/>
    </location>
</feature>
<dbReference type="PANTHER" id="PTHR30055:SF226">
    <property type="entry name" value="HTH-TYPE TRANSCRIPTIONAL REGULATOR PKSA"/>
    <property type="match status" value="1"/>
</dbReference>
<feature type="compositionally biased region" description="Basic and acidic residues" evidence="3">
    <location>
        <begin position="212"/>
        <end position="250"/>
    </location>
</feature>
<evidence type="ECO:0000256" key="1">
    <source>
        <dbReference type="ARBA" id="ARBA00023125"/>
    </source>
</evidence>
<dbReference type="PROSITE" id="PS50977">
    <property type="entry name" value="HTH_TETR_2"/>
    <property type="match status" value="1"/>
</dbReference>
<dbReference type="GO" id="GO:0000976">
    <property type="term" value="F:transcription cis-regulatory region binding"/>
    <property type="evidence" value="ECO:0007669"/>
    <property type="project" value="TreeGrafter"/>
</dbReference>
<dbReference type="Gene3D" id="1.10.10.60">
    <property type="entry name" value="Homeodomain-like"/>
    <property type="match status" value="1"/>
</dbReference>
<dbReference type="Gene3D" id="1.10.357.10">
    <property type="entry name" value="Tetracycline Repressor, domain 2"/>
    <property type="match status" value="1"/>
</dbReference>
<dbReference type="SUPFAM" id="SSF48498">
    <property type="entry name" value="Tetracyclin repressor-like, C-terminal domain"/>
    <property type="match status" value="1"/>
</dbReference>
<evidence type="ECO:0000259" key="4">
    <source>
        <dbReference type="PROSITE" id="PS50977"/>
    </source>
</evidence>
<comment type="caution">
    <text evidence="5">The sequence shown here is derived from an EMBL/GenBank/DDBJ whole genome shotgun (WGS) entry which is preliminary data.</text>
</comment>
<keyword evidence="1 2" id="KW-0238">DNA-binding</keyword>
<dbReference type="GO" id="GO:0003700">
    <property type="term" value="F:DNA-binding transcription factor activity"/>
    <property type="evidence" value="ECO:0007669"/>
    <property type="project" value="TreeGrafter"/>
</dbReference>
<dbReference type="RefSeq" id="WP_171417256.1">
    <property type="nucleotide sequence ID" value="NZ_JABFJW010000165.1"/>
</dbReference>
<proteinExistence type="predicted"/>
<dbReference type="InterPro" id="IPR036271">
    <property type="entry name" value="Tet_transcr_reg_TetR-rel_C_sf"/>
</dbReference>
<dbReference type="PANTHER" id="PTHR30055">
    <property type="entry name" value="HTH-TYPE TRANSCRIPTIONAL REGULATOR RUTR"/>
    <property type="match status" value="1"/>
</dbReference>
<evidence type="ECO:0000313" key="6">
    <source>
        <dbReference type="Proteomes" id="UP000528460"/>
    </source>
</evidence>
<name>A0A7Y4JVC3_9BACT</name>
<organism evidence="5 6">
    <name type="scientific">Corallococcus exercitus</name>
    <dbReference type="NCBI Taxonomy" id="2316736"/>
    <lineage>
        <taxon>Bacteria</taxon>
        <taxon>Pseudomonadati</taxon>
        <taxon>Myxococcota</taxon>
        <taxon>Myxococcia</taxon>
        <taxon>Myxococcales</taxon>
        <taxon>Cystobacterineae</taxon>
        <taxon>Myxococcaceae</taxon>
        <taxon>Corallococcus</taxon>
    </lineage>
</organism>
<dbReference type="InterPro" id="IPR050109">
    <property type="entry name" value="HTH-type_TetR-like_transc_reg"/>
</dbReference>
<feature type="domain" description="HTH tetR-type" evidence="4">
    <location>
        <begin position="15"/>
        <end position="75"/>
    </location>
</feature>
<protein>
    <submittedName>
        <fullName evidence="5">TetR/AcrR family transcriptional regulator</fullName>
    </submittedName>
</protein>
<gene>
    <name evidence="5" type="ORF">HNS30_21065</name>
</gene>
<dbReference type="SUPFAM" id="SSF46689">
    <property type="entry name" value="Homeodomain-like"/>
    <property type="match status" value="1"/>
</dbReference>
<dbReference type="InterPro" id="IPR001647">
    <property type="entry name" value="HTH_TetR"/>
</dbReference>
<dbReference type="PRINTS" id="PR00455">
    <property type="entry name" value="HTHTETR"/>
</dbReference>
<evidence type="ECO:0000256" key="2">
    <source>
        <dbReference type="PROSITE-ProRule" id="PRU00335"/>
    </source>
</evidence>
<dbReference type="AlphaFoldDB" id="A0A7Y4JVC3"/>
<accession>A0A7Y4JVC3</accession>
<feature type="region of interest" description="Disordered" evidence="3">
    <location>
        <begin position="209"/>
        <end position="259"/>
    </location>
</feature>